<sequence>MNLKCRTMYKQDVANIIFGHAASASASMQALRREIKRCRELRQKLKSLSSNDRVHYYNAQQVQLLFEHFGINTEDALF</sequence>
<organism evidence="2 3">
    <name type="scientific">Persicobacter psychrovividus</name>
    <dbReference type="NCBI Taxonomy" id="387638"/>
    <lineage>
        <taxon>Bacteria</taxon>
        <taxon>Pseudomonadati</taxon>
        <taxon>Bacteroidota</taxon>
        <taxon>Cytophagia</taxon>
        <taxon>Cytophagales</taxon>
        <taxon>Persicobacteraceae</taxon>
        <taxon>Persicobacter</taxon>
    </lineage>
</organism>
<keyword evidence="3" id="KW-1185">Reference proteome</keyword>
<accession>A0ABN6LCQ9</accession>
<dbReference type="InterPro" id="IPR025342">
    <property type="entry name" value="DUF4248"/>
</dbReference>
<name>A0ABN6LCQ9_9BACT</name>
<keyword evidence="1" id="KW-0175">Coiled coil</keyword>
<reference evidence="2 3" key="1">
    <citation type="submission" date="2021-12" db="EMBL/GenBank/DDBJ databases">
        <title>Genome sequencing of bacteria with rrn-lacking chromosome and rrn-plasmid.</title>
        <authorList>
            <person name="Anda M."/>
            <person name="Iwasaki W."/>
        </authorList>
    </citation>
    <scope>NUCLEOTIDE SEQUENCE [LARGE SCALE GENOMIC DNA]</scope>
    <source>
        <strain evidence="2 3">NBRC 101262</strain>
        <plasmid evidence="2 3">pPP1</plasmid>
    </source>
</reference>
<gene>
    <name evidence="2" type="ORF">PEPS_30060</name>
</gene>
<evidence type="ECO:0000313" key="3">
    <source>
        <dbReference type="Proteomes" id="UP001354989"/>
    </source>
</evidence>
<evidence type="ECO:0008006" key="4">
    <source>
        <dbReference type="Google" id="ProtNLM"/>
    </source>
</evidence>
<dbReference type="EMBL" id="AP025293">
    <property type="protein sequence ID" value="BDD00726.1"/>
    <property type="molecule type" value="Genomic_DNA"/>
</dbReference>
<evidence type="ECO:0000313" key="2">
    <source>
        <dbReference type="EMBL" id="BDD00726.1"/>
    </source>
</evidence>
<feature type="coiled-coil region" evidence="1">
    <location>
        <begin position="21"/>
        <end position="51"/>
    </location>
</feature>
<evidence type="ECO:0000256" key="1">
    <source>
        <dbReference type="SAM" id="Coils"/>
    </source>
</evidence>
<geneLocation type="plasmid" evidence="2 3">
    <name>pPP1</name>
</geneLocation>
<dbReference type="Proteomes" id="UP001354989">
    <property type="component" value="Plasmid pPP1"/>
</dbReference>
<dbReference type="Pfam" id="PF14053">
    <property type="entry name" value="DUF4248"/>
    <property type="match status" value="1"/>
</dbReference>
<keyword evidence="2" id="KW-0614">Plasmid</keyword>
<protein>
    <recommendedName>
        <fullName evidence="4">DUF4248 domain-containing protein</fullName>
    </recommendedName>
</protein>
<proteinExistence type="predicted"/>